<feature type="transmembrane region" description="Helical" evidence="2">
    <location>
        <begin position="54"/>
        <end position="75"/>
    </location>
</feature>
<dbReference type="GeneID" id="41331832"/>
<name>A0A5B9DG81_9ARCH</name>
<sequence length="141" mass="16179">MAWMTPIIASQNQEENENDGNSQPRQRNFLIISSITSILFFLGIFFFIGRSSVFSFPMIYLVIIMISVIGAISSASRARSRGRTQHYVQRRAQSPSEPKPTTIRRNQKYCLQCGSEIDRNIENLSVYFCSHCGYEIKNTRV</sequence>
<evidence type="ECO:0000313" key="3">
    <source>
        <dbReference type="EMBL" id="QEE18031.1"/>
    </source>
</evidence>
<evidence type="ECO:0000256" key="2">
    <source>
        <dbReference type="SAM" id="Phobius"/>
    </source>
</evidence>
<dbReference type="RefSeq" id="WP_147664930.1">
    <property type="nucleotide sequence ID" value="NZ_CP042905.2"/>
</dbReference>
<dbReference type="EMBL" id="CP042905">
    <property type="protein sequence ID" value="QEE18031.1"/>
    <property type="molecule type" value="Genomic_DNA"/>
</dbReference>
<reference evidence="3 4" key="1">
    <citation type="journal article" date="2020" name="Nature">
        <title>Isolation of an archaeon at the prokaryote-eukaryote interface.</title>
        <authorList>
            <person name="Imachi H."/>
            <person name="Nobu M.K."/>
            <person name="Nakahara N."/>
            <person name="Morono Y."/>
            <person name="Ogawara M."/>
            <person name="Takaki Y."/>
            <person name="Takano Y."/>
            <person name="Uematsu K."/>
            <person name="Ikuta T."/>
            <person name="Ito M."/>
            <person name="Matsui Y."/>
            <person name="Miyazaki M."/>
            <person name="Murata K."/>
            <person name="Saito Y."/>
            <person name="Sakai S."/>
            <person name="Song C."/>
            <person name="Tasumi E."/>
            <person name="Yamanaka Y."/>
            <person name="Yamaguchi T."/>
            <person name="Kamagata Y."/>
            <person name="Tamaki H."/>
            <person name="Takai K."/>
        </authorList>
    </citation>
    <scope>NUCLEOTIDE SEQUENCE [LARGE SCALE GENOMIC DNA]</scope>
    <source>
        <strain evidence="3 4">MK-D1</strain>
    </source>
</reference>
<protein>
    <submittedName>
        <fullName evidence="3">Uncharacterized protein</fullName>
    </submittedName>
</protein>
<keyword evidence="2" id="KW-0812">Transmembrane</keyword>
<gene>
    <name evidence="3" type="ORF">DSAG12_03869</name>
</gene>
<organism evidence="3 4">
    <name type="scientific">Promethearchaeum syntrophicum</name>
    <dbReference type="NCBI Taxonomy" id="2594042"/>
    <lineage>
        <taxon>Archaea</taxon>
        <taxon>Promethearchaeati</taxon>
        <taxon>Promethearchaeota</taxon>
        <taxon>Promethearchaeia</taxon>
        <taxon>Promethearchaeales</taxon>
        <taxon>Promethearchaeaceae</taxon>
        <taxon>Promethearchaeum</taxon>
    </lineage>
</organism>
<dbReference type="Proteomes" id="UP000321408">
    <property type="component" value="Chromosome"/>
</dbReference>
<keyword evidence="2" id="KW-0472">Membrane</keyword>
<keyword evidence="2" id="KW-1133">Transmembrane helix</keyword>
<feature type="region of interest" description="Disordered" evidence="1">
    <location>
        <begin position="82"/>
        <end position="102"/>
    </location>
</feature>
<keyword evidence="4" id="KW-1185">Reference proteome</keyword>
<dbReference type="AlphaFoldDB" id="A0A5B9DG81"/>
<dbReference type="KEGG" id="psyt:DSAG12_03869"/>
<reference evidence="3 4" key="2">
    <citation type="journal article" date="2024" name="Int. J. Syst. Evol. Microbiol.">
        <title>Promethearchaeum syntrophicum gen. nov., sp. nov., an anaerobic, obligately syntrophic archaeon, the first isolate of the lineage 'Asgard' archaea, and proposal of the new archaeal phylum Promethearchaeota phyl. nov. and kingdom Promethearchaeati regn. nov.</title>
        <authorList>
            <person name="Imachi H."/>
            <person name="Nobu M.K."/>
            <person name="Kato S."/>
            <person name="Takaki Y."/>
            <person name="Miyazaki M."/>
            <person name="Miyata M."/>
            <person name="Ogawara M."/>
            <person name="Saito Y."/>
            <person name="Sakai S."/>
            <person name="Tahara Y.O."/>
            <person name="Takano Y."/>
            <person name="Tasumi E."/>
            <person name="Uematsu K."/>
            <person name="Yoshimura T."/>
            <person name="Itoh T."/>
            <person name="Ohkuma M."/>
            <person name="Takai K."/>
        </authorList>
    </citation>
    <scope>NUCLEOTIDE SEQUENCE [LARGE SCALE GENOMIC DNA]</scope>
    <source>
        <strain evidence="3 4">MK-D1</strain>
    </source>
</reference>
<evidence type="ECO:0000256" key="1">
    <source>
        <dbReference type="SAM" id="MobiDB-lite"/>
    </source>
</evidence>
<evidence type="ECO:0000313" key="4">
    <source>
        <dbReference type="Proteomes" id="UP000321408"/>
    </source>
</evidence>
<accession>A0A5B9DG81</accession>
<feature type="transmembrane region" description="Helical" evidence="2">
    <location>
        <begin position="29"/>
        <end position="48"/>
    </location>
</feature>
<proteinExistence type="predicted"/>